<dbReference type="GO" id="GO:0055085">
    <property type="term" value="P:transmembrane transport"/>
    <property type="evidence" value="ECO:0007669"/>
    <property type="project" value="InterPro"/>
</dbReference>
<protein>
    <submittedName>
        <fullName evidence="10">ABC transporter permease</fullName>
    </submittedName>
</protein>
<dbReference type="RefSeq" id="WP_189505416.1">
    <property type="nucleotide sequence ID" value="NZ_BMZQ01000002.1"/>
</dbReference>
<proteinExistence type="inferred from homology"/>
<evidence type="ECO:0000256" key="3">
    <source>
        <dbReference type="ARBA" id="ARBA00022475"/>
    </source>
</evidence>
<evidence type="ECO:0000256" key="1">
    <source>
        <dbReference type="ARBA" id="ARBA00004651"/>
    </source>
</evidence>
<dbReference type="GO" id="GO:0005886">
    <property type="term" value="C:plasma membrane"/>
    <property type="evidence" value="ECO:0007669"/>
    <property type="project" value="UniProtKB-SubCell"/>
</dbReference>
<evidence type="ECO:0000313" key="10">
    <source>
        <dbReference type="EMBL" id="GHD19371.1"/>
    </source>
</evidence>
<keyword evidence="3" id="KW-1003">Cell membrane</keyword>
<dbReference type="InterPro" id="IPR000515">
    <property type="entry name" value="MetI-like"/>
</dbReference>
<evidence type="ECO:0000256" key="8">
    <source>
        <dbReference type="SAM" id="MobiDB-lite"/>
    </source>
</evidence>
<dbReference type="SUPFAM" id="SSF161098">
    <property type="entry name" value="MetI-like"/>
    <property type="match status" value="1"/>
</dbReference>
<accession>A0A8J3DRG9</accession>
<feature type="transmembrane region" description="Helical" evidence="7">
    <location>
        <begin position="266"/>
        <end position="285"/>
    </location>
</feature>
<keyword evidence="4 7" id="KW-0812">Transmembrane</keyword>
<evidence type="ECO:0000256" key="5">
    <source>
        <dbReference type="ARBA" id="ARBA00022989"/>
    </source>
</evidence>
<dbReference type="CDD" id="cd06261">
    <property type="entry name" value="TM_PBP2"/>
    <property type="match status" value="1"/>
</dbReference>
<comment type="caution">
    <text evidence="10">The sequence shown here is derived from an EMBL/GenBank/DDBJ whole genome shotgun (WGS) entry which is preliminary data.</text>
</comment>
<evidence type="ECO:0000256" key="6">
    <source>
        <dbReference type="ARBA" id="ARBA00023136"/>
    </source>
</evidence>
<organism evidence="10 11">
    <name type="scientific">Tianweitania populi</name>
    <dbReference type="NCBI Taxonomy" id="1607949"/>
    <lineage>
        <taxon>Bacteria</taxon>
        <taxon>Pseudomonadati</taxon>
        <taxon>Pseudomonadota</taxon>
        <taxon>Alphaproteobacteria</taxon>
        <taxon>Hyphomicrobiales</taxon>
        <taxon>Phyllobacteriaceae</taxon>
        <taxon>Tianweitania</taxon>
    </lineage>
</organism>
<feature type="domain" description="ABC transmembrane type-1" evidence="9">
    <location>
        <begin position="100"/>
        <end position="284"/>
    </location>
</feature>
<reference evidence="10" key="1">
    <citation type="journal article" date="2014" name="Int. J. Syst. Evol. Microbiol.">
        <title>Complete genome sequence of Corynebacterium casei LMG S-19264T (=DSM 44701T), isolated from a smear-ripened cheese.</title>
        <authorList>
            <consortium name="US DOE Joint Genome Institute (JGI-PGF)"/>
            <person name="Walter F."/>
            <person name="Albersmeier A."/>
            <person name="Kalinowski J."/>
            <person name="Ruckert C."/>
        </authorList>
    </citation>
    <scope>NUCLEOTIDE SEQUENCE</scope>
    <source>
        <strain evidence="10">KCTC 42249</strain>
    </source>
</reference>
<dbReference type="PANTHER" id="PTHR30151:SF16">
    <property type="entry name" value="ABC TRANSPORTER PERMEASE PROTEIN"/>
    <property type="match status" value="1"/>
</dbReference>
<dbReference type="FunFam" id="1.10.3720.10:FF:000055">
    <property type="entry name" value="ABC transporter, permease component"/>
    <property type="match status" value="1"/>
</dbReference>
<feature type="transmembrane region" description="Helical" evidence="7">
    <location>
        <begin position="206"/>
        <end position="230"/>
    </location>
</feature>
<feature type="transmembrane region" description="Helical" evidence="7">
    <location>
        <begin position="166"/>
        <end position="185"/>
    </location>
</feature>
<name>A0A8J3DRG9_9HYPH</name>
<dbReference type="PROSITE" id="PS50928">
    <property type="entry name" value="ABC_TM1"/>
    <property type="match status" value="1"/>
</dbReference>
<keyword evidence="11" id="KW-1185">Reference proteome</keyword>
<dbReference type="Gene3D" id="1.10.3720.10">
    <property type="entry name" value="MetI-like"/>
    <property type="match status" value="1"/>
</dbReference>
<dbReference type="InterPro" id="IPR035906">
    <property type="entry name" value="MetI-like_sf"/>
</dbReference>
<dbReference type="Proteomes" id="UP000630142">
    <property type="component" value="Unassembled WGS sequence"/>
</dbReference>
<evidence type="ECO:0000256" key="4">
    <source>
        <dbReference type="ARBA" id="ARBA00022692"/>
    </source>
</evidence>
<evidence type="ECO:0000313" key="11">
    <source>
        <dbReference type="Proteomes" id="UP000630142"/>
    </source>
</evidence>
<dbReference type="AlphaFoldDB" id="A0A8J3DRG9"/>
<evidence type="ECO:0000256" key="2">
    <source>
        <dbReference type="ARBA" id="ARBA00022448"/>
    </source>
</evidence>
<gene>
    <name evidence="10" type="ORF">GCM10016234_30940</name>
</gene>
<dbReference type="EMBL" id="BMZQ01000002">
    <property type="protein sequence ID" value="GHD19371.1"/>
    <property type="molecule type" value="Genomic_DNA"/>
</dbReference>
<reference evidence="10" key="2">
    <citation type="submission" date="2020-09" db="EMBL/GenBank/DDBJ databases">
        <authorList>
            <person name="Sun Q."/>
            <person name="Kim S."/>
        </authorList>
    </citation>
    <scope>NUCLEOTIDE SEQUENCE</scope>
    <source>
        <strain evidence="10">KCTC 42249</strain>
    </source>
</reference>
<comment type="similarity">
    <text evidence="7">Belongs to the binding-protein-dependent transport system permease family.</text>
</comment>
<feature type="region of interest" description="Disordered" evidence="8">
    <location>
        <begin position="1"/>
        <end position="20"/>
    </location>
</feature>
<evidence type="ECO:0000259" key="9">
    <source>
        <dbReference type="PROSITE" id="PS50928"/>
    </source>
</evidence>
<feature type="transmembrane region" description="Helical" evidence="7">
    <location>
        <begin position="111"/>
        <end position="130"/>
    </location>
</feature>
<keyword evidence="6 7" id="KW-0472">Membrane</keyword>
<feature type="transmembrane region" description="Helical" evidence="7">
    <location>
        <begin position="142"/>
        <end position="160"/>
    </location>
</feature>
<evidence type="ECO:0000256" key="7">
    <source>
        <dbReference type="RuleBase" id="RU363032"/>
    </source>
</evidence>
<sequence length="300" mass="33066">MSDTVSVARASDTRLSPPVRPEYERPLEPIAEATIIKVLPLHQRLWQHAWLRKGVILICLALIWEIGARIQGNTLLLPPFSAAMKALWEDVLNGVIPGRAMNSLEVLIKGYAAGVVLAFVFTSLAVSTQIGRDLLSTLTSMLNPLPPIALLPLALLWFGLGQGSLVFVLVHSVLWPLALNMYTGFTGVPEPLRMAGRNYGLRGLRYVFLILVPAALPSIIAGLKIGWAFAWRTLIAAELVFGASSGKGGLGWYIFQNRNELYTDRVFAGLIMVILFGLLVENVLFRQLEKRTVTKWGVTR</sequence>
<comment type="subcellular location">
    <subcellularLocation>
        <location evidence="1 7">Cell membrane</location>
        <topology evidence="1 7">Multi-pass membrane protein</topology>
    </subcellularLocation>
</comment>
<keyword evidence="2 7" id="KW-0813">Transport</keyword>
<keyword evidence="5 7" id="KW-1133">Transmembrane helix</keyword>
<dbReference type="PANTHER" id="PTHR30151">
    <property type="entry name" value="ALKANE SULFONATE ABC TRANSPORTER-RELATED, MEMBRANE SUBUNIT"/>
    <property type="match status" value="1"/>
</dbReference>
<dbReference type="Pfam" id="PF00528">
    <property type="entry name" value="BPD_transp_1"/>
    <property type="match status" value="1"/>
</dbReference>